<evidence type="ECO:0000256" key="6">
    <source>
        <dbReference type="ARBA" id="ARBA00022777"/>
    </source>
</evidence>
<reference evidence="12 13" key="1">
    <citation type="journal article" date="2015" name="Stand. Genomic Sci.">
        <title>Genomic Encyclopedia of Bacterial and Archaeal Type Strains, Phase III: the genomes of soil and plant-associated and newly described type strains.</title>
        <authorList>
            <person name="Whitman W.B."/>
            <person name="Woyke T."/>
            <person name="Klenk H.P."/>
            <person name="Zhou Y."/>
            <person name="Lilburn T.G."/>
            <person name="Beck B.J."/>
            <person name="De Vos P."/>
            <person name="Vandamme P."/>
            <person name="Eisen J.A."/>
            <person name="Garrity G."/>
            <person name="Hugenholtz P."/>
            <person name="Kyrpides N.C."/>
        </authorList>
    </citation>
    <scope>NUCLEOTIDE SEQUENCE [LARGE SCALE GENOMIC DNA]</scope>
    <source>
        <strain evidence="12 13">CGMCC 1.10116</strain>
    </source>
</reference>
<dbReference type="PANTHER" id="PTHR12358">
    <property type="entry name" value="SPHINGOSINE KINASE"/>
    <property type="match status" value="1"/>
</dbReference>
<proteinExistence type="inferred from homology"/>
<dbReference type="AlphaFoldDB" id="A0A562QSU1"/>
<name>A0A562QSU1_9BACI</name>
<dbReference type="Proteomes" id="UP000315711">
    <property type="component" value="Unassembled WGS sequence"/>
</dbReference>
<dbReference type="GO" id="GO:0005886">
    <property type="term" value="C:plasma membrane"/>
    <property type="evidence" value="ECO:0007669"/>
    <property type="project" value="TreeGrafter"/>
</dbReference>
<evidence type="ECO:0000313" key="13">
    <source>
        <dbReference type="Proteomes" id="UP000315711"/>
    </source>
</evidence>
<sequence>MYNKALLIYNGNAGNNEISKNLNQIVGNLAQNIRELTLLQTEKKGDSERYCKERASEFDLLIIMGGDGTVHECINGLMELEDPPIVSIIPTGTCNDFSRSLLIPQTITEAAEFIHSGKVESIDIGQCNDRYFSNFFGVGLITEASEATNSNLKSSIGKFSYFISALQSLKKATSFSFSLKTDKEQFEGEAVMILAMNGYFLGTSNLQLNETKLNDGLLEIYLVRESGLNLIRNMYNKAFSDDWTRDTEGIDLIRASSFQLETDEKLDVDMDGEIYLKTPVNVSILNKHLKFITQ</sequence>
<evidence type="ECO:0000256" key="8">
    <source>
        <dbReference type="ARBA" id="ARBA00023098"/>
    </source>
</evidence>
<dbReference type="Pfam" id="PF00781">
    <property type="entry name" value="DAGK_cat"/>
    <property type="match status" value="1"/>
</dbReference>
<gene>
    <name evidence="12" type="ORF">IQ10_00868</name>
</gene>
<dbReference type="Pfam" id="PF19279">
    <property type="entry name" value="YegS_C"/>
    <property type="match status" value="1"/>
</dbReference>
<keyword evidence="5" id="KW-0547">Nucleotide-binding</keyword>
<evidence type="ECO:0000256" key="9">
    <source>
        <dbReference type="ARBA" id="ARBA00023209"/>
    </source>
</evidence>
<comment type="caution">
    <text evidence="12">The sequence shown here is derived from an EMBL/GenBank/DDBJ whole genome shotgun (WGS) entry which is preliminary data.</text>
</comment>
<dbReference type="GO" id="GO:0004143">
    <property type="term" value="F:ATP-dependent diacylglycerol kinase activity"/>
    <property type="evidence" value="ECO:0007669"/>
    <property type="project" value="TreeGrafter"/>
</dbReference>
<dbReference type="Gene3D" id="3.40.50.10330">
    <property type="entry name" value="Probable inorganic polyphosphate/atp-NAD kinase, domain 1"/>
    <property type="match status" value="1"/>
</dbReference>
<evidence type="ECO:0000256" key="2">
    <source>
        <dbReference type="ARBA" id="ARBA00005983"/>
    </source>
</evidence>
<feature type="domain" description="DAGKc" evidence="11">
    <location>
        <begin position="1"/>
        <end position="131"/>
    </location>
</feature>
<dbReference type="InterPro" id="IPR050187">
    <property type="entry name" value="Lipid_Phosphate_FormReg"/>
</dbReference>
<dbReference type="SMART" id="SM00046">
    <property type="entry name" value="DAGKc"/>
    <property type="match status" value="1"/>
</dbReference>
<evidence type="ECO:0000259" key="11">
    <source>
        <dbReference type="PROSITE" id="PS50146"/>
    </source>
</evidence>
<dbReference type="InterPro" id="IPR017438">
    <property type="entry name" value="ATP-NAD_kinase_N"/>
</dbReference>
<dbReference type="PANTHER" id="PTHR12358:SF107">
    <property type="entry name" value="LIPID KINASE BMRU-RELATED"/>
    <property type="match status" value="1"/>
</dbReference>
<evidence type="ECO:0000256" key="3">
    <source>
        <dbReference type="ARBA" id="ARBA00022516"/>
    </source>
</evidence>
<comment type="cofactor">
    <cofactor evidence="1">
        <name>Mg(2+)</name>
        <dbReference type="ChEBI" id="CHEBI:18420"/>
    </cofactor>
</comment>
<comment type="similarity">
    <text evidence="2">Belongs to the diacylglycerol/lipid kinase family.</text>
</comment>
<dbReference type="NCBIfam" id="TIGR00147">
    <property type="entry name" value="YegS/Rv2252/BmrU family lipid kinase"/>
    <property type="match status" value="1"/>
</dbReference>
<dbReference type="InterPro" id="IPR016064">
    <property type="entry name" value="NAD/diacylglycerol_kinase_sf"/>
</dbReference>
<accession>A0A562QSU1</accession>
<evidence type="ECO:0000256" key="4">
    <source>
        <dbReference type="ARBA" id="ARBA00022679"/>
    </source>
</evidence>
<evidence type="ECO:0000256" key="1">
    <source>
        <dbReference type="ARBA" id="ARBA00001946"/>
    </source>
</evidence>
<dbReference type="Gene3D" id="2.60.200.40">
    <property type="match status" value="1"/>
</dbReference>
<evidence type="ECO:0000256" key="5">
    <source>
        <dbReference type="ARBA" id="ARBA00022741"/>
    </source>
</evidence>
<evidence type="ECO:0000256" key="7">
    <source>
        <dbReference type="ARBA" id="ARBA00022840"/>
    </source>
</evidence>
<evidence type="ECO:0000256" key="10">
    <source>
        <dbReference type="ARBA" id="ARBA00023264"/>
    </source>
</evidence>
<keyword evidence="7" id="KW-0067">ATP-binding</keyword>
<dbReference type="EMBL" id="VLKZ01000002">
    <property type="protein sequence ID" value="TWI59156.1"/>
    <property type="molecule type" value="Genomic_DNA"/>
</dbReference>
<keyword evidence="3" id="KW-0444">Lipid biosynthesis</keyword>
<dbReference type="SUPFAM" id="SSF111331">
    <property type="entry name" value="NAD kinase/diacylglycerol kinase-like"/>
    <property type="match status" value="1"/>
</dbReference>
<dbReference type="InterPro" id="IPR045540">
    <property type="entry name" value="YegS/DAGK_C"/>
</dbReference>
<dbReference type="PROSITE" id="PS50146">
    <property type="entry name" value="DAGK"/>
    <property type="match status" value="1"/>
</dbReference>
<keyword evidence="4" id="KW-0808">Transferase</keyword>
<protein>
    <submittedName>
        <fullName evidence="12">YegS/Rv2252/BmrU family lipid kinase</fullName>
    </submittedName>
</protein>
<dbReference type="InterPro" id="IPR005218">
    <property type="entry name" value="Diacylglycerol/lipid_kinase"/>
</dbReference>
<dbReference type="InterPro" id="IPR001206">
    <property type="entry name" value="Diacylglycerol_kinase_cat_dom"/>
</dbReference>
<organism evidence="12 13">
    <name type="scientific">Halalkalibacter nanhaiisediminis</name>
    <dbReference type="NCBI Taxonomy" id="688079"/>
    <lineage>
        <taxon>Bacteria</taxon>
        <taxon>Bacillati</taxon>
        <taxon>Bacillota</taxon>
        <taxon>Bacilli</taxon>
        <taxon>Bacillales</taxon>
        <taxon>Bacillaceae</taxon>
        <taxon>Halalkalibacter</taxon>
    </lineage>
</organism>
<dbReference type="GO" id="GO:0005524">
    <property type="term" value="F:ATP binding"/>
    <property type="evidence" value="ECO:0007669"/>
    <property type="project" value="UniProtKB-KW"/>
</dbReference>
<keyword evidence="9" id="KW-0594">Phospholipid biosynthesis</keyword>
<keyword evidence="10" id="KW-1208">Phospholipid metabolism</keyword>
<evidence type="ECO:0000313" key="12">
    <source>
        <dbReference type="EMBL" id="TWI59156.1"/>
    </source>
</evidence>
<dbReference type="OrthoDB" id="142078at2"/>
<keyword evidence="13" id="KW-1185">Reference proteome</keyword>
<dbReference type="GO" id="GO:0008654">
    <property type="term" value="P:phospholipid biosynthetic process"/>
    <property type="evidence" value="ECO:0007669"/>
    <property type="project" value="UniProtKB-KW"/>
</dbReference>
<keyword evidence="6 12" id="KW-0418">Kinase</keyword>
<keyword evidence="8" id="KW-0443">Lipid metabolism</keyword>